<dbReference type="Proteomes" id="UP001314263">
    <property type="component" value="Unassembled WGS sequence"/>
</dbReference>
<feature type="transmembrane region" description="Helical" evidence="2">
    <location>
        <begin position="333"/>
        <end position="354"/>
    </location>
</feature>
<keyword evidence="2" id="KW-1133">Transmembrane helix</keyword>
<feature type="transmembrane region" description="Helical" evidence="2">
    <location>
        <begin position="300"/>
        <end position="321"/>
    </location>
</feature>
<evidence type="ECO:0000313" key="4">
    <source>
        <dbReference type="Proteomes" id="UP001314263"/>
    </source>
</evidence>
<feature type="compositionally biased region" description="Basic and acidic residues" evidence="1">
    <location>
        <begin position="1"/>
        <end position="25"/>
    </location>
</feature>
<feature type="transmembrane region" description="Helical" evidence="2">
    <location>
        <begin position="187"/>
        <end position="207"/>
    </location>
</feature>
<organism evidence="3 4">
    <name type="scientific">Coccomyxa viridis</name>
    <dbReference type="NCBI Taxonomy" id="1274662"/>
    <lineage>
        <taxon>Eukaryota</taxon>
        <taxon>Viridiplantae</taxon>
        <taxon>Chlorophyta</taxon>
        <taxon>core chlorophytes</taxon>
        <taxon>Trebouxiophyceae</taxon>
        <taxon>Trebouxiophyceae incertae sedis</taxon>
        <taxon>Coccomyxaceae</taxon>
        <taxon>Coccomyxa</taxon>
    </lineage>
</organism>
<feature type="transmembrane region" description="Helical" evidence="2">
    <location>
        <begin position="231"/>
        <end position="248"/>
    </location>
</feature>
<feature type="transmembrane region" description="Helical" evidence="2">
    <location>
        <begin position="268"/>
        <end position="288"/>
    </location>
</feature>
<reference evidence="3 4" key="1">
    <citation type="submission" date="2023-10" db="EMBL/GenBank/DDBJ databases">
        <authorList>
            <person name="Maclean D."/>
            <person name="Macfadyen A."/>
        </authorList>
    </citation>
    <scope>NUCLEOTIDE SEQUENCE [LARGE SCALE GENOMIC DNA]</scope>
</reference>
<keyword evidence="4" id="KW-1185">Reference proteome</keyword>
<feature type="transmembrane region" description="Helical" evidence="2">
    <location>
        <begin position="45"/>
        <end position="64"/>
    </location>
</feature>
<dbReference type="EMBL" id="CAUYUE010000007">
    <property type="protein sequence ID" value="CAK0782881.1"/>
    <property type="molecule type" value="Genomic_DNA"/>
</dbReference>
<evidence type="ECO:0000256" key="1">
    <source>
        <dbReference type="SAM" id="MobiDB-lite"/>
    </source>
</evidence>
<keyword evidence="2" id="KW-0812">Transmembrane</keyword>
<accession>A0AAV1I698</accession>
<protein>
    <submittedName>
        <fullName evidence="3">Uncharacterized protein</fullName>
    </submittedName>
</protein>
<sequence length="363" mass="39157">MAGRDVGEEAQIRTKEGAQRAHERVQGASARAREVVGQNEQRMEAGFWFLSIALGLLGSFILFMPDKAAMLAFGPLAFKPSEQKMGIIRECVHKARHGEVPEAASKAYAWMAAQDYPLPLAYEVDLRIIGSAILGAAVVAYLLKRAAAAGTLHQETYKRLNMALFTWAALSAGISIMRRSLWSAQGLMVWVGFLANTLIVTAPLLLAQNPVSVITETVNDAKRVRTGRGKLFLILSAFFFVEGLGILAQPNLAQRALSGPAIKMDDPLVGLLFSLVAASAHIIVPAAVFNLKSLSDQGNLANLSAFLQNAVLFIVATTHVIELTRSAITGNAGPIAPVLFTAWTTAFVTSLTHFPYTVEGRDW</sequence>
<evidence type="ECO:0000256" key="2">
    <source>
        <dbReference type="SAM" id="Phobius"/>
    </source>
</evidence>
<comment type="caution">
    <text evidence="3">The sequence shown here is derived from an EMBL/GenBank/DDBJ whole genome shotgun (WGS) entry which is preliminary data.</text>
</comment>
<keyword evidence="2" id="KW-0472">Membrane</keyword>
<proteinExistence type="predicted"/>
<name>A0AAV1I698_9CHLO</name>
<dbReference type="AlphaFoldDB" id="A0AAV1I698"/>
<feature type="transmembrane region" description="Helical" evidence="2">
    <location>
        <begin position="164"/>
        <end position="181"/>
    </location>
</feature>
<gene>
    <name evidence="3" type="ORF">CVIRNUC_006076</name>
</gene>
<feature type="region of interest" description="Disordered" evidence="1">
    <location>
        <begin position="1"/>
        <end position="32"/>
    </location>
</feature>
<evidence type="ECO:0000313" key="3">
    <source>
        <dbReference type="EMBL" id="CAK0782881.1"/>
    </source>
</evidence>
<feature type="transmembrane region" description="Helical" evidence="2">
    <location>
        <begin position="126"/>
        <end position="143"/>
    </location>
</feature>